<gene>
    <name evidence="2" type="ordered locus">MTR_2g048860</name>
    <name evidence="3" type="ORF">MtrunA17_Chr2g0303831</name>
</gene>
<dbReference type="AlphaFoldDB" id="G7IGL3"/>
<dbReference type="HOGENOM" id="CLU_2674777_0_0_1"/>
<evidence type="ECO:0000313" key="3">
    <source>
        <dbReference type="EMBL" id="RHN73918.1"/>
    </source>
</evidence>
<reference evidence="4" key="3">
    <citation type="submission" date="2015-04" db="UniProtKB">
        <authorList>
            <consortium name="EnsemblPlants"/>
        </authorList>
    </citation>
    <scope>IDENTIFICATION</scope>
    <source>
        <strain evidence="4">cv. Jemalong A17</strain>
    </source>
</reference>
<dbReference type="Gramene" id="rna9817">
    <property type="protein sequence ID" value="RHN73918.1"/>
    <property type="gene ID" value="gene9817"/>
</dbReference>
<dbReference type="EMBL" id="CM001218">
    <property type="protein sequence ID" value="AES65778.1"/>
    <property type="molecule type" value="Genomic_DNA"/>
</dbReference>
<feature type="chain" id="PRO_5014572195" evidence="1">
    <location>
        <begin position="19"/>
        <end position="75"/>
    </location>
</feature>
<dbReference type="PaxDb" id="3880-AES65778"/>
<evidence type="ECO:0000313" key="4">
    <source>
        <dbReference type="EnsemblPlants" id="AES65778"/>
    </source>
</evidence>
<keyword evidence="1" id="KW-0732">Signal</keyword>
<dbReference type="EnsemblPlants" id="AES65778">
    <property type="protein sequence ID" value="AES65778"/>
    <property type="gene ID" value="MTR_2g048860"/>
</dbReference>
<name>G7IGL3_MEDTR</name>
<evidence type="ECO:0000313" key="2">
    <source>
        <dbReference type="EMBL" id="AES65778.1"/>
    </source>
</evidence>
<keyword evidence="5" id="KW-1185">Reference proteome</keyword>
<proteinExistence type="predicted"/>
<dbReference type="EMBL" id="PSQE01000002">
    <property type="protein sequence ID" value="RHN73918.1"/>
    <property type="molecule type" value="Genomic_DNA"/>
</dbReference>
<organism evidence="2 5">
    <name type="scientific">Medicago truncatula</name>
    <name type="common">Barrel medic</name>
    <name type="synonym">Medicago tribuloides</name>
    <dbReference type="NCBI Taxonomy" id="3880"/>
    <lineage>
        <taxon>Eukaryota</taxon>
        <taxon>Viridiplantae</taxon>
        <taxon>Streptophyta</taxon>
        <taxon>Embryophyta</taxon>
        <taxon>Tracheophyta</taxon>
        <taxon>Spermatophyta</taxon>
        <taxon>Magnoliopsida</taxon>
        <taxon>eudicotyledons</taxon>
        <taxon>Gunneridae</taxon>
        <taxon>Pentapetalae</taxon>
        <taxon>rosids</taxon>
        <taxon>fabids</taxon>
        <taxon>Fabales</taxon>
        <taxon>Fabaceae</taxon>
        <taxon>Papilionoideae</taxon>
        <taxon>50 kb inversion clade</taxon>
        <taxon>NPAAA clade</taxon>
        <taxon>Hologalegina</taxon>
        <taxon>IRL clade</taxon>
        <taxon>Trifolieae</taxon>
        <taxon>Medicago</taxon>
    </lineage>
</organism>
<sequence length="75" mass="8425">MSYLHVLVLFLAVVFSLADVAKYQIHAQHDPCVDDRIHDQQNQVLNGKGPPKICIPRIPGAVRTRSTIRPPPKML</sequence>
<dbReference type="Proteomes" id="UP000002051">
    <property type="component" value="Chromosome 2"/>
</dbReference>
<reference evidence="2 5" key="1">
    <citation type="journal article" date="2011" name="Nature">
        <title>The Medicago genome provides insight into the evolution of rhizobial symbioses.</title>
        <authorList>
            <person name="Young N.D."/>
            <person name="Debelle F."/>
            <person name="Oldroyd G.E."/>
            <person name="Geurts R."/>
            <person name="Cannon S.B."/>
            <person name="Udvardi M.K."/>
            <person name="Benedito V.A."/>
            <person name="Mayer K.F."/>
            <person name="Gouzy J."/>
            <person name="Schoof H."/>
            <person name="Van de Peer Y."/>
            <person name="Proost S."/>
            <person name="Cook D.R."/>
            <person name="Meyers B.C."/>
            <person name="Spannagl M."/>
            <person name="Cheung F."/>
            <person name="De Mita S."/>
            <person name="Krishnakumar V."/>
            <person name="Gundlach H."/>
            <person name="Zhou S."/>
            <person name="Mudge J."/>
            <person name="Bharti A.K."/>
            <person name="Murray J.D."/>
            <person name="Naoumkina M.A."/>
            <person name="Rosen B."/>
            <person name="Silverstein K.A."/>
            <person name="Tang H."/>
            <person name="Rombauts S."/>
            <person name="Zhao P.X."/>
            <person name="Zhou P."/>
            <person name="Barbe V."/>
            <person name="Bardou P."/>
            <person name="Bechner M."/>
            <person name="Bellec A."/>
            <person name="Berger A."/>
            <person name="Berges H."/>
            <person name="Bidwell S."/>
            <person name="Bisseling T."/>
            <person name="Choisne N."/>
            <person name="Couloux A."/>
            <person name="Denny R."/>
            <person name="Deshpande S."/>
            <person name="Dai X."/>
            <person name="Doyle J.J."/>
            <person name="Dudez A.M."/>
            <person name="Farmer A.D."/>
            <person name="Fouteau S."/>
            <person name="Franken C."/>
            <person name="Gibelin C."/>
            <person name="Gish J."/>
            <person name="Goldstein S."/>
            <person name="Gonzalez A.J."/>
            <person name="Green P.J."/>
            <person name="Hallab A."/>
            <person name="Hartog M."/>
            <person name="Hua A."/>
            <person name="Humphray S.J."/>
            <person name="Jeong D.H."/>
            <person name="Jing Y."/>
            <person name="Jocker A."/>
            <person name="Kenton S.M."/>
            <person name="Kim D.J."/>
            <person name="Klee K."/>
            <person name="Lai H."/>
            <person name="Lang C."/>
            <person name="Lin S."/>
            <person name="Macmil S.L."/>
            <person name="Magdelenat G."/>
            <person name="Matthews L."/>
            <person name="McCorrison J."/>
            <person name="Monaghan E.L."/>
            <person name="Mun J.H."/>
            <person name="Najar F.Z."/>
            <person name="Nicholson C."/>
            <person name="Noirot C."/>
            <person name="O'Bleness M."/>
            <person name="Paule C.R."/>
            <person name="Poulain J."/>
            <person name="Prion F."/>
            <person name="Qin B."/>
            <person name="Qu C."/>
            <person name="Retzel E.F."/>
            <person name="Riddle C."/>
            <person name="Sallet E."/>
            <person name="Samain S."/>
            <person name="Samson N."/>
            <person name="Sanders I."/>
            <person name="Saurat O."/>
            <person name="Scarpelli C."/>
            <person name="Schiex T."/>
            <person name="Segurens B."/>
            <person name="Severin A.J."/>
            <person name="Sherrier D.J."/>
            <person name="Shi R."/>
            <person name="Sims S."/>
            <person name="Singer S.R."/>
            <person name="Sinharoy S."/>
            <person name="Sterck L."/>
            <person name="Viollet A."/>
            <person name="Wang B.B."/>
            <person name="Wang K."/>
            <person name="Wang M."/>
            <person name="Wang X."/>
            <person name="Warfsmann J."/>
            <person name="Weissenbach J."/>
            <person name="White D.D."/>
            <person name="White J.D."/>
            <person name="Wiley G.B."/>
            <person name="Wincker P."/>
            <person name="Xing Y."/>
            <person name="Yang L."/>
            <person name="Yao Z."/>
            <person name="Ying F."/>
            <person name="Zhai J."/>
            <person name="Zhou L."/>
            <person name="Zuber A."/>
            <person name="Denarie J."/>
            <person name="Dixon R.A."/>
            <person name="May G.D."/>
            <person name="Schwartz D.C."/>
            <person name="Rogers J."/>
            <person name="Quetier F."/>
            <person name="Town C.D."/>
            <person name="Roe B.A."/>
        </authorList>
    </citation>
    <scope>NUCLEOTIDE SEQUENCE [LARGE SCALE GENOMIC DNA]</scope>
    <source>
        <strain evidence="2">A17</strain>
        <strain evidence="4 5">cv. Jemalong A17</strain>
    </source>
</reference>
<protein>
    <submittedName>
        <fullName evidence="2">Leguminosin proline-rich group669 secreted peptide</fullName>
    </submittedName>
</protein>
<dbReference type="Proteomes" id="UP000265566">
    <property type="component" value="Chromosome 2"/>
</dbReference>
<accession>G7IGL3</accession>
<evidence type="ECO:0000313" key="5">
    <source>
        <dbReference type="Proteomes" id="UP000002051"/>
    </source>
</evidence>
<reference evidence="2 5" key="2">
    <citation type="journal article" date="2014" name="BMC Genomics">
        <title>An improved genome release (version Mt4.0) for the model legume Medicago truncatula.</title>
        <authorList>
            <person name="Tang H."/>
            <person name="Krishnakumar V."/>
            <person name="Bidwell S."/>
            <person name="Rosen B."/>
            <person name="Chan A."/>
            <person name="Zhou S."/>
            <person name="Gentzbittel L."/>
            <person name="Childs K.L."/>
            <person name="Yandell M."/>
            <person name="Gundlach H."/>
            <person name="Mayer K.F."/>
            <person name="Schwartz D.C."/>
            <person name="Town C.D."/>
        </authorList>
    </citation>
    <scope>GENOME REANNOTATION</scope>
    <source>
        <strain evidence="4 5">cv. Jemalong A17</strain>
    </source>
</reference>
<evidence type="ECO:0000256" key="1">
    <source>
        <dbReference type="SAM" id="SignalP"/>
    </source>
</evidence>
<feature type="signal peptide" evidence="1">
    <location>
        <begin position="1"/>
        <end position="18"/>
    </location>
</feature>
<reference evidence="3" key="4">
    <citation type="journal article" date="2018" name="Nat. Plants">
        <title>Whole-genome landscape of Medicago truncatula symbiotic genes.</title>
        <authorList>
            <person name="Pecrix Y."/>
            <person name="Gamas P."/>
            <person name="Carrere S."/>
        </authorList>
    </citation>
    <scope>NUCLEOTIDE SEQUENCE</scope>
    <source>
        <tissue evidence="3">Leaves</tissue>
    </source>
</reference>